<dbReference type="OMA" id="ILDFPWE"/>
<dbReference type="SUPFAM" id="SSF57667">
    <property type="entry name" value="beta-beta-alpha zinc fingers"/>
    <property type="match status" value="6"/>
</dbReference>
<dbReference type="Pfam" id="PF01352">
    <property type="entry name" value="KRAB"/>
    <property type="match status" value="1"/>
</dbReference>
<evidence type="ECO:0000259" key="15">
    <source>
        <dbReference type="PROSITE" id="PS50157"/>
    </source>
</evidence>
<dbReference type="GO" id="GO:0000981">
    <property type="term" value="F:DNA-binding transcription factor activity, RNA polymerase II-specific"/>
    <property type="evidence" value="ECO:0000318"/>
    <property type="project" value="GO_Central"/>
</dbReference>
<evidence type="ECO:0000256" key="12">
    <source>
        <dbReference type="ARBA" id="ARBA00023163"/>
    </source>
</evidence>
<dbReference type="GO" id="GO:0006357">
    <property type="term" value="P:regulation of transcription by RNA polymerase II"/>
    <property type="evidence" value="ECO:0000318"/>
    <property type="project" value="GO_Central"/>
</dbReference>
<feature type="domain" description="KRAB" evidence="16">
    <location>
        <begin position="113"/>
        <end position="191"/>
    </location>
</feature>
<evidence type="ECO:0000256" key="9">
    <source>
        <dbReference type="ARBA" id="ARBA00022843"/>
    </source>
</evidence>
<dbReference type="SMR" id="F6V3T0"/>
<evidence type="ECO:0000313" key="19">
    <source>
        <dbReference type="VGNC" id="VGNC:25352"/>
    </source>
</evidence>
<dbReference type="FunFam" id="3.30.160.60:FF:002285">
    <property type="entry name" value="Zinc finger protein 597"/>
    <property type="match status" value="1"/>
</dbReference>
<keyword evidence="6" id="KW-0677">Repeat</keyword>
<keyword evidence="9" id="KW-0832">Ubl conjugation</keyword>
<dbReference type="PANTHER" id="PTHR24399">
    <property type="entry name" value="ZINC FINGER AND BTB DOMAIN-CONTAINING"/>
    <property type="match status" value="1"/>
</dbReference>
<dbReference type="SUPFAM" id="SSF109640">
    <property type="entry name" value="KRAB domain (Kruppel-associated box)"/>
    <property type="match status" value="1"/>
</dbReference>
<keyword evidence="13" id="KW-0539">Nucleus</keyword>
<keyword evidence="12" id="KW-0804">Transcription</keyword>
<evidence type="ECO:0000256" key="13">
    <source>
        <dbReference type="ARBA" id="ARBA00023242"/>
    </source>
</evidence>
<sequence length="521" mass="58671">MDSIGQHARGTAPSKVKLANHSAGLRKRLGAGRFRRLSRQIQHRGVWERGRLFVPAVLGFESRSGITFCCFCLSSRRLLRSLVPECPRGDLKKAFPPTEMASTLPVMEAQGPMLFEDLAVYFSQEECVSLHPAQRSLSRDATQECFEDMALIGGEGKTDINQQVNVESMGREELALEEYSIAMPLVCYPEESSENGVGNLERKISGGTSACKKRFISLLVTIENHTPLIELSQCLGTRALSEILECPGEEAKNSFKCPECDQSFSDNSHLVLHQKTHLGEKKYTCSDCGKIFNHRANLRTHRRIHTGEKPYQCAECGSSFRQHSHLSRHMNTHKKEKPYTCGICGRGFMWLPGLAQHQKTHAAKKAYECTNCGKHFGRKANLALREKMHSSATQYRSTQCVKCFRQPSHPALPEKGHKDDSEYCSDCGENLLSFSKFKPLKCPECAMTFLRISELISHQSIHRGEKPHTCKTCAKSFILGSELACHQKSHTGEEPFRCTRKSFRLNTHLVTHQRTHTKNTM</sequence>
<name>F6V3T0_HORSE</name>
<dbReference type="FunFam" id="3.30.160.60:FF:001266">
    <property type="entry name" value="Zinc finger protein 662"/>
    <property type="match status" value="1"/>
</dbReference>
<dbReference type="STRING" id="9796.ENSECAP00000020409"/>
<dbReference type="PANTHER" id="PTHR24399:SF73">
    <property type="entry name" value="ZINC FINGER PROTEIN 572"/>
    <property type="match status" value="1"/>
</dbReference>
<dbReference type="FunFam" id="3.30.160.60:FF:000609">
    <property type="entry name" value="zinc finger protein 621"/>
    <property type="match status" value="1"/>
</dbReference>
<keyword evidence="18" id="KW-1185">Reference proteome</keyword>
<keyword evidence="11" id="KW-0238">DNA-binding</keyword>
<dbReference type="InterPro" id="IPR013087">
    <property type="entry name" value="Znf_C2H2_type"/>
</dbReference>
<dbReference type="GO" id="GO:0008270">
    <property type="term" value="F:zinc ion binding"/>
    <property type="evidence" value="ECO:0007669"/>
    <property type="project" value="UniProtKB-KW"/>
</dbReference>
<dbReference type="FunFam" id="3.30.160.60:FF:000895">
    <property type="entry name" value="Zinc finger protein 597"/>
    <property type="match status" value="1"/>
</dbReference>
<evidence type="ECO:0000313" key="17">
    <source>
        <dbReference type="Ensembl" id="ENSECAP00000020409.3"/>
    </source>
</evidence>
<feature type="domain" description="C2H2-type" evidence="15">
    <location>
        <begin position="339"/>
        <end position="366"/>
    </location>
</feature>
<reference evidence="17" key="2">
    <citation type="submission" date="2025-08" db="UniProtKB">
        <authorList>
            <consortium name="Ensembl"/>
        </authorList>
    </citation>
    <scope>IDENTIFICATION</scope>
    <source>
        <strain evidence="17">Thoroughbred</strain>
    </source>
</reference>
<evidence type="ECO:0000256" key="5">
    <source>
        <dbReference type="ARBA" id="ARBA00022723"/>
    </source>
</evidence>
<dbReference type="PaxDb" id="9796-ENSECAP00000020409"/>
<dbReference type="FunFam" id="3.30.160.60:FF:000951">
    <property type="entry name" value="Zinc finger protein 8"/>
    <property type="match status" value="1"/>
</dbReference>
<dbReference type="FunFam" id="3.30.160.60:FF:001014">
    <property type="entry name" value="Zinc finger protein 597"/>
    <property type="match status" value="1"/>
</dbReference>
<reference evidence="17 18" key="1">
    <citation type="journal article" date="2009" name="Science">
        <title>Genome sequence, comparative analysis, and population genetics of the domestic horse.</title>
        <authorList>
            <consortium name="Broad Institute Genome Sequencing Platform"/>
            <consortium name="Broad Institute Whole Genome Assembly Team"/>
            <person name="Wade C.M."/>
            <person name="Giulotto E."/>
            <person name="Sigurdsson S."/>
            <person name="Zoli M."/>
            <person name="Gnerre S."/>
            <person name="Imsland F."/>
            <person name="Lear T.L."/>
            <person name="Adelson D.L."/>
            <person name="Bailey E."/>
            <person name="Bellone R.R."/>
            <person name="Bloecker H."/>
            <person name="Distl O."/>
            <person name="Edgar R.C."/>
            <person name="Garber M."/>
            <person name="Leeb T."/>
            <person name="Mauceli E."/>
            <person name="MacLeod J.N."/>
            <person name="Penedo M.C.T."/>
            <person name="Raison J.M."/>
            <person name="Sharpe T."/>
            <person name="Vogel J."/>
            <person name="Andersson L."/>
            <person name="Antczak D.F."/>
            <person name="Biagi T."/>
            <person name="Binns M.M."/>
            <person name="Chowdhary B.P."/>
            <person name="Coleman S.J."/>
            <person name="Della Valle G."/>
            <person name="Fryc S."/>
            <person name="Guerin G."/>
            <person name="Hasegawa T."/>
            <person name="Hill E.W."/>
            <person name="Jurka J."/>
            <person name="Kiialainen A."/>
            <person name="Lindgren G."/>
            <person name="Liu J."/>
            <person name="Magnani E."/>
            <person name="Mickelson J.R."/>
            <person name="Murray J."/>
            <person name="Nergadze S.G."/>
            <person name="Onofrio R."/>
            <person name="Pedroni S."/>
            <person name="Piras M.F."/>
            <person name="Raudsepp T."/>
            <person name="Rocchi M."/>
            <person name="Roeed K.H."/>
            <person name="Ryder O.A."/>
            <person name="Searle S."/>
            <person name="Skow L."/>
            <person name="Swinburne J.E."/>
            <person name="Syvaenen A.C."/>
            <person name="Tozaki T."/>
            <person name="Valberg S.J."/>
            <person name="Vaudin M."/>
            <person name="White J.R."/>
            <person name="Zody M.C."/>
            <person name="Lander E.S."/>
            <person name="Lindblad-Toh K."/>
        </authorList>
    </citation>
    <scope>NUCLEOTIDE SEQUENCE [LARGE SCALE GENOMIC DNA]</scope>
    <source>
        <strain evidence="17 18">Thoroughbred</strain>
    </source>
</reference>
<dbReference type="ExpressionAtlas" id="F6V3T0">
    <property type="expression patterns" value="baseline"/>
</dbReference>
<dbReference type="HOGENOM" id="CLU_002678_0_7_1"/>
<feature type="domain" description="C2H2-type" evidence="15">
    <location>
        <begin position="468"/>
        <end position="495"/>
    </location>
</feature>
<dbReference type="Gene3D" id="3.30.160.60">
    <property type="entry name" value="Classic Zinc Finger"/>
    <property type="match status" value="8"/>
</dbReference>
<evidence type="ECO:0000256" key="11">
    <source>
        <dbReference type="ARBA" id="ARBA00023125"/>
    </source>
</evidence>
<comment type="function">
    <text evidence="1">May be involved in transcriptional regulation.</text>
</comment>
<dbReference type="Bgee" id="ENSECAG00000022999">
    <property type="expression patterns" value="Expressed in inner cell mass and 23 other cell types or tissues"/>
</dbReference>
<evidence type="ECO:0000256" key="10">
    <source>
        <dbReference type="ARBA" id="ARBA00023015"/>
    </source>
</evidence>
<dbReference type="InterPro" id="IPR036051">
    <property type="entry name" value="KRAB_dom_sf"/>
</dbReference>
<dbReference type="PROSITE" id="PS50157">
    <property type="entry name" value="ZINC_FINGER_C2H2_2"/>
    <property type="match status" value="7"/>
</dbReference>
<dbReference type="Ensembl" id="ENSECAT00000024561.4">
    <property type="protein sequence ID" value="ENSECAP00000020409.3"/>
    <property type="gene ID" value="ENSECAG00000022999.4"/>
</dbReference>
<dbReference type="SMART" id="SM00355">
    <property type="entry name" value="ZnF_C2H2"/>
    <property type="match status" value="8"/>
</dbReference>
<dbReference type="PROSITE" id="PS00028">
    <property type="entry name" value="ZINC_FINGER_C2H2_1"/>
    <property type="match status" value="6"/>
</dbReference>
<dbReference type="Pfam" id="PF00096">
    <property type="entry name" value="zf-C2H2"/>
    <property type="match status" value="3"/>
</dbReference>
<evidence type="ECO:0000256" key="6">
    <source>
        <dbReference type="ARBA" id="ARBA00022737"/>
    </source>
</evidence>
<dbReference type="PROSITE" id="PS50805">
    <property type="entry name" value="KRAB"/>
    <property type="match status" value="1"/>
</dbReference>
<dbReference type="SMART" id="SM00349">
    <property type="entry name" value="KRAB"/>
    <property type="match status" value="1"/>
</dbReference>
<dbReference type="GO" id="GO:0005634">
    <property type="term" value="C:nucleus"/>
    <property type="evidence" value="ECO:0000318"/>
    <property type="project" value="GO_Central"/>
</dbReference>
<feature type="domain" description="C2H2-type" evidence="15">
    <location>
        <begin position="367"/>
        <end position="394"/>
    </location>
</feature>
<feature type="domain" description="C2H2-type" evidence="15">
    <location>
        <begin position="440"/>
        <end position="467"/>
    </location>
</feature>
<dbReference type="Proteomes" id="UP000002281">
    <property type="component" value="Chromosome 13"/>
</dbReference>
<reference evidence="17" key="3">
    <citation type="submission" date="2025-09" db="UniProtKB">
        <authorList>
            <consortium name="Ensembl"/>
        </authorList>
    </citation>
    <scope>IDENTIFICATION</scope>
    <source>
        <strain evidence="17">Thoroughbred</strain>
    </source>
</reference>
<evidence type="ECO:0000256" key="4">
    <source>
        <dbReference type="ARBA" id="ARBA00022499"/>
    </source>
</evidence>
<feature type="domain" description="C2H2-type" evidence="15">
    <location>
        <begin position="255"/>
        <end position="282"/>
    </location>
</feature>
<feature type="domain" description="C2H2-type" evidence="15">
    <location>
        <begin position="283"/>
        <end position="310"/>
    </location>
</feature>
<evidence type="ECO:0000256" key="3">
    <source>
        <dbReference type="ARBA" id="ARBA00006991"/>
    </source>
</evidence>
<evidence type="ECO:0000256" key="2">
    <source>
        <dbReference type="ARBA" id="ARBA00004123"/>
    </source>
</evidence>
<accession>F6V3T0</accession>
<dbReference type="FunFam" id="3.30.160.60:FF:003687">
    <property type="match status" value="1"/>
</dbReference>
<gene>
    <name evidence="17 19" type="primary">ZNF597</name>
</gene>
<dbReference type="GeneTree" id="ENSGT00940000162263"/>
<evidence type="ECO:0000313" key="18">
    <source>
        <dbReference type="Proteomes" id="UP000002281"/>
    </source>
</evidence>
<organism evidence="17 18">
    <name type="scientific">Equus caballus</name>
    <name type="common">Horse</name>
    <dbReference type="NCBI Taxonomy" id="9796"/>
    <lineage>
        <taxon>Eukaryota</taxon>
        <taxon>Metazoa</taxon>
        <taxon>Chordata</taxon>
        <taxon>Craniata</taxon>
        <taxon>Vertebrata</taxon>
        <taxon>Euteleostomi</taxon>
        <taxon>Mammalia</taxon>
        <taxon>Eutheria</taxon>
        <taxon>Laurasiatheria</taxon>
        <taxon>Perissodactyla</taxon>
        <taxon>Equidae</taxon>
        <taxon>Equus</taxon>
    </lineage>
</organism>
<dbReference type="FunCoup" id="F6V3T0">
    <property type="interactions" value="435"/>
</dbReference>
<keyword evidence="4" id="KW-1017">Isopeptide bond</keyword>
<comment type="similarity">
    <text evidence="3">Belongs to the krueppel C2H2-type zinc-finger protein family.</text>
</comment>
<feature type="domain" description="C2H2-type" evidence="15">
    <location>
        <begin position="311"/>
        <end position="338"/>
    </location>
</feature>
<evidence type="ECO:0000256" key="7">
    <source>
        <dbReference type="ARBA" id="ARBA00022771"/>
    </source>
</evidence>
<evidence type="ECO:0000259" key="16">
    <source>
        <dbReference type="PROSITE" id="PS50805"/>
    </source>
</evidence>
<protein>
    <submittedName>
        <fullName evidence="17">Zinc finger protein 597</fullName>
    </submittedName>
</protein>
<proteinExistence type="inferred from homology"/>
<evidence type="ECO:0000256" key="8">
    <source>
        <dbReference type="ARBA" id="ARBA00022833"/>
    </source>
</evidence>
<evidence type="ECO:0000256" key="14">
    <source>
        <dbReference type="PROSITE-ProRule" id="PRU00042"/>
    </source>
</evidence>
<dbReference type="CDD" id="cd07765">
    <property type="entry name" value="KRAB_A-box"/>
    <property type="match status" value="1"/>
</dbReference>
<keyword evidence="10" id="KW-0805">Transcription regulation</keyword>
<dbReference type="InterPro" id="IPR001909">
    <property type="entry name" value="KRAB"/>
</dbReference>
<keyword evidence="5" id="KW-0479">Metal-binding</keyword>
<keyword evidence="7 14" id="KW-0863">Zinc-finger</keyword>
<dbReference type="AlphaFoldDB" id="F6V3T0"/>
<dbReference type="VGNC" id="VGNC:25352">
    <property type="gene designation" value="ZNF597"/>
</dbReference>
<dbReference type="Gene3D" id="6.10.140.140">
    <property type="match status" value="1"/>
</dbReference>
<dbReference type="InterPro" id="IPR036236">
    <property type="entry name" value="Znf_C2H2_sf"/>
</dbReference>
<keyword evidence="8" id="KW-0862">Zinc</keyword>
<dbReference type="InParanoid" id="F6V3T0"/>
<dbReference type="GO" id="GO:0000977">
    <property type="term" value="F:RNA polymerase II transcription regulatory region sequence-specific DNA binding"/>
    <property type="evidence" value="ECO:0000318"/>
    <property type="project" value="GO_Central"/>
</dbReference>
<evidence type="ECO:0000256" key="1">
    <source>
        <dbReference type="ARBA" id="ARBA00003767"/>
    </source>
</evidence>
<comment type="subcellular location">
    <subcellularLocation>
        <location evidence="2">Nucleus</location>
    </subcellularLocation>
</comment>